<gene>
    <name evidence="2" type="ORF">SAMN05444355_105194</name>
</gene>
<dbReference type="Proteomes" id="UP000183658">
    <property type="component" value="Unassembled WGS sequence"/>
</dbReference>
<feature type="region of interest" description="Disordered" evidence="1">
    <location>
        <begin position="305"/>
        <end position="333"/>
    </location>
</feature>
<dbReference type="Pfam" id="PF13557">
    <property type="entry name" value="Phenol_MetA_deg"/>
    <property type="match status" value="1"/>
</dbReference>
<proteinExistence type="predicted"/>
<sequence>MNSVITFKLKKNMSKLKIVLAAVIFIFPIIHYGQHTDVINSNRPGETMSAFAVGKSVIQVESGIFAIKENHRLLGYDATGFGFDLTLRYGALLERLELIADVQYQNAKFTTNFSDAKKSNFKQTILGAKYLIYDPFKNQENNINIYSWKANHSFNWHQLVPAVSVFAGANFTMKNNPYYFSPDASISPKVMLITQNHLGDGTWVFVTNIIADYITTDYPSYGYVLTLTKGFNDKWSGFVENQGFKSDFYSDAILRGGAAYLLNKDMQIDASISTNFKDTPTVLYGGIGFSWRYDANYKEVRMSIDSGDSSKSKMEKKAGKKIKKRKDEIESTK</sequence>
<evidence type="ECO:0000313" key="3">
    <source>
        <dbReference type="Proteomes" id="UP000183658"/>
    </source>
</evidence>
<reference evidence="3" key="1">
    <citation type="submission" date="2016-10" db="EMBL/GenBank/DDBJ databases">
        <authorList>
            <person name="Varghese N."/>
            <person name="Submissions S."/>
        </authorList>
    </citation>
    <scope>NUCLEOTIDE SEQUENCE [LARGE SCALE GENOMIC DNA]</scope>
    <source>
        <strain evidence="3">DSM 15719</strain>
    </source>
</reference>
<evidence type="ECO:0000256" key="1">
    <source>
        <dbReference type="SAM" id="MobiDB-lite"/>
    </source>
</evidence>
<feature type="compositionally biased region" description="Basic and acidic residues" evidence="1">
    <location>
        <begin position="305"/>
        <end position="317"/>
    </location>
</feature>
<protein>
    <submittedName>
        <fullName evidence="2">Putative MetA-pathway of phenol degradation</fullName>
    </submittedName>
</protein>
<organism evidence="2 3">
    <name type="scientific">Flavobacterium frigoris</name>
    <dbReference type="NCBI Taxonomy" id="229204"/>
    <lineage>
        <taxon>Bacteria</taxon>
        <taxon>Pseudomonadati</taxon>
        <taxon>Bacteroidota</taxon>
        <taxon>Flavobacteriia</taxon>
        <taxon>Flavobacteriales</taxon>
        <taxon>Flavobacteriaceae</taxon>
        <taxon>Flavobacterium</taxon>
    </lineage>
</organism>
<dbReference type="AlphaFoldDB" id="A0A1H9K7P8"/>
<dbReference type="EMBL" id="FOFZ01000005">
    <property type="protein sequence ID" value="SEQ95246.1"/>
    <property type="molecule type" value="Genomic_DNA"/>
</dbReference>
<keyword evidence="3" id="KW-1185">Reference proteome</keyword>
<dbReference type="InterPro" id="IPR025737">
    <property type="entry name" value="FApF"/>
</dbReference>
<evidence type="ECO:0000313" key="2">
    <source>
        <dbReference type="EMBL" id="SEQ95246.1"/>
    </source>
</evidence>
<name>A0A1H9K7P8_FLAFI</name>
<accession>A0A1H9K7P8</accession>